<dbReference type="InterPro" id="IPR029070">
    <property type="entry name" value="Chitinase_insertion_sf"/>
</dbReference>
<dbReference type="InterPro" id="IPR001223">
    <property type="entry name" value="Glyco_hydro18_cat"/>
</dbReference>
<dbReference type="Pfam" id="PF01607">
    <property type="entry name" value="CBM_14"/>
    <property type="match status" value="1"/>
</dbReference>
<evidence type="ECO:0000256" key="6">
    <source>
        <dbReference type="RuleBase" id="RU000489"/>
    </source>
</evidence>
<evidence type="ECO:0000313" key="10">
    <source>
        <dbReference type="EMBL" id="CAG2062369.1"/>
    </source>
</evidence>
<gene>
    <name evidence="10" type="ORF">TPAB3V08_LOCUS9320</name>
</gene>
<feature type="transmembrane region" description="Helical" evidence="7">
    <location>
        <begin position="12"/>
        <end position="33"/>
    </location>
</feature>
<evidence type="ECO:0000256" key="1">
    <source>
        <dbReference type="ARBA" id="ARBA00009121"/>
    </source>
</evidence>
<dbReference type="Gene3D" id="3.20.20.80">
    <property type="entry name" value="Glycosidases"/>
    <property type="match status" value="1"/>
</dbReference>
<evidence type="ECO:0000256" key="2">
    <source>
        <dbReference type="ARBA" id="ARBA00022669"/>
    </source>
</evidence>
<evidence type="ECO:0000256" key="5">
    <source>
        <dbReference type="ARBA" id="ARBA00023295"/>
    </source>
</evidence>
<dbReference type="PANTHER" id="PTHR11177:SF360">
    <property type="entry name" value="CHITINASE 4-RELATED"/>
    <property type="match status" value="1"/>
</dbReference>
<dbReference type="Gene3D" id="2.170.140.10">
    <property type="entry name" value="Chitin binding domain"/>
    <property type="match status" value="1"/>
</dbReference>
<protein>
    <recommendedName>
        <fullName evidence="12">Chitinase</fullName>
    </recommendedName>
</protein>
<accession>A0ABN7P8R5</accession>
<dbReference type="PROSITE" id="PS01095">
    <property type="entry name" value="GH18_1"/>
    <property type="match status" value="1"/>
</dbReference>
<dbReference type="Proteomes" id="UP001153148">
    <property type="component" value="Unassembled WGS sequence"/>
</dbReference>
<dbReference type="InterPro" id="IPR001579">
    <property type="entry name" value="Glyco_hydro_18_chit_AS"/>
</dbReference>
<keyword evidence="3 6" id="KW-0378">Hydrolase</keyword>
<evidence type="ECO:0008006" key="12">
    <source>
        <dbReference type="Google" id="ProtNLM"/>
    </source>
</evidence>
<organism evidence="10 11">
    <name type="scientific">Timema podura</name>
    <name type="common">Walking stick</name>
    <dbReference type="NCBI Taxonomy" id="61482"/>
    <lineage>
        <taxon>Eukaryota</taxon>
        <taxon>Metazoa</taxon>
        <taxon>Ecdysozoa</taxon>
        <taxon>Arthropoda</taxon>
        <taxon>Hexapoda</taxon>
        <taxon>Insecta</taxon>
        <taxon>Pterygota</taxon>
        <taxon>Neoptera</taxon>
        <taxon>Polyneoptera</taxon>
        <taxon>Phasmatodea</taxon>
        <taxon>Timematodea</taxon>
        <taxon>Timematoidea</taxon>
        <taxon>Timematidae</taxon>
        <taxon>Timema</taxon>
    </lineage>
</organism>
<dbReference type="SMART" id="SM00636">
    <property type="entry name" value="Glyco_18"/>
    <property type="match status" value="1"/>
</dbReference>
<evidence type="ECO:0000256" key="7">
    <source>
        <dbReference type="SAM" id="Phobius"/>
    </source>
</evidence>
<dbReference type="CDD" id="cd02872">
    <property type="entry name" value="GH18_chitolectin_chitotriosidase"/>
    <property type="match status" value="1"/>
</dbReference>
<evidence type="ECO:0000256" key="4">
    <source>
        <dbReference type="ARBA" id="ARBA00023157"/>
    </source>
</evidence>
<evidence type="ECO:0000313" key="11">
    <source>
        <dbReference type="Proteomes" id="UP001153148"/>
    </source>
</evidence>
<keyword evidence="7" id="KW-0472">Membrane</keyword>
<dbReference type="PROSITE" id="PS51910">
    <property type="entry name" value="GH18_2"/>
    <property type="match status" value="1"/>
</dbReference>
<comment type="similarity">
    <text evidence="1">Belongs to the glycosyl hydrolase 18 family. Chitinase class II subfamily.</text>
</comment>
<dbReference type="PANTHER" id="PTHR11177">
    <property type="entry name" value="CHITINASE"/>
    <property type="match status" value="1"/>
</dbReference>
<dbReference type="InterPro" id="IPR017853">
    <property type="entry name" value="GH"/>
</dbReference>
<feature type="domain" description="Chitin-binding type-2" evidence="8">
    <location>
        <begin position="453"/>
        <end position="503"/>
    </location>
</feature>
<dbReference type="EMBL" id="CAJPIN010019930">
    <property type="protein sequence ID" value="CAG2062369.1"/>
    <property type="molecule type" value="Genomic_DNA"/>
</dbReference>
<dbReference type="InterPro" id="IPR050314">
    <property type="entry name" value="Glycosyl_Hydrlase_18"/>
</dbReference>
<name>A0ABN7P8R5_TIMPD</name>
<proteinExistence type="inferred from homology"/>
<dbReference type="PROSITE" id="PS50940">
    <property type="entry name" value="CHIT_BIND_II"/>
    <property type="match status" value="1"/>
</dbReference>
<keyword evidence="7" id="KW-1133">Transmembrane helix</keyword>
<reference evidence="10" key="1">
    <citation type="submission" date="2021-03" db="EMBL/GenBank/DDBJ databases">
        <authorList>
            <person name="Tran Van P."/>
        </authorList>
    </citation>
    <scope>NUCLEOTIDE SEQUENCE</scope>
</reference>
<evidence type="ECO:0000259" key="8">
    <source>
        <dbReference type="PROSITE" id="PS50940"/>
    </source>
</evidence>
<keyword evidence="5 6" id="KW-0326">Glycosidase</keyword>
<dbReference type="InterPro" id="IPR002557">
    <property type="entry name" value="Chitin-bd_dom"/>
</dbReference>
<feature type="domain" description="GH18" evidence="9">
    <location>
        <begin position="50"/>
        <end position="413"/>
    </location>
</feature>
<dbReference type="Gene3D" id="3.10.50.10">
    <property type="match status" value="1"/>
</dbReference>
<dbReference type="InterPro" id="IPR036508">
    <property type="entry name" value="Chitin-bd_dom_sf"/>
</dbReference>
<keyword evidence="7" id="KW-0812">Transmembrane</keyword>
<keyword evidence="2" id="KW-0147">Chitin-binding</keyword>
<evidence type="ECO:0000256" key="3">
    <source>
        <dbReference type="ARBA" id="ARBA00022801"/>
    </source>
</evidence>
<dbReference type="SUPFAM" id="SSF51445">
    <property type="entry name" value="(Trans)glycosidases"/>
    <property type="match status" value="1"/>
</dbReference>
<dbReference type="SUPFAM" id="SSF57625">
    <property type="entry name" value="Invertebrate chitin-binding proteins"/>
    <property type="match status" value="1"/>
</dbReference>
<keyword evidence="11" id="KW-1185">Reference proteome</keyword>
<dbReference type="SMART" id="SM00494">
    <property type="entry name" value="ChtBD2"/>
    <property type="match status" value="1"/>
</dbReference>
<comment type="caution">
    <text evidence="10">The sequence shown here is derived from an EMBL/GenBank/DDBJ whole genome shotgun (WGS) entry which is preliminary data.</text>
</comment>
<dbReference type="Pfam" id="PF00704">
    <property type="entry name" value="Glyco_hydro_18"/>
    <property type="match status" value="1"/>
</dbReference>
<sequence length="553" mass="59462">MNYMRTSIKRETLADSVILILVVIMNIWLSVVLSSLALCQVPSYVDGADLKIVCYYGSWATYRYGTGKFDVANIQADLCTHFIYTFVGISTAGEVVLLDEYNDIADNWGKNAFGHFNNLTNTNPEAKTLVAIGGWNEGSEKYSAVMNDDTLRATFVDNVVNFVVKHGFDGFDLDWEYPGLRGGASTDKEAFSKLLKELRPRFDELGLLLTAAVAAGAASVATAYDVPALSTYLDFINVMTYDLHGSWDGITGQNAPLYASSVDTRETELTLNVDYAIKNWINLGADPAKIVLGMGTYGRTFTLTDSSNNGVGAAVSDGGNAGFLGFNELCEKFSAGGWTIVWDDEQKVPYAYSGNQWVGYDNVESIKIKSEYIVANGLGGGMFWSLETDDFHGFCYGYSFPLISAVNKVFNGGGNEGKTTTTTTAAPAVTGNTNGVVGESAATSDVTSGVASTDICSAVGYTRDSSNCQVFYYCSVSNGAYTASKFTCSDGLYYDVASGICNYQAQGTPDRDTNLDLPVIGSLVYCESSVLNHAATDAGHLQLSLKSQPLMTQ</sequence>
<keyword evidence="4" id="KW-1015">Disulfide bond</keyword>
<dbReference type="SUPFAM" id="SSF54556">
    <property type="entry name" value="Chitinase insertion domain"/>
    <property type="match status" value="1"/>
</dbReference>
<dbReference type="InterPro" id="IPR011583">
    <property type="entry name" value="Chitinase_II/V-like_cat"/>
</dbReference>
<evidence type="ECO:0000259" key="9">
    <source>
        <dbReference type="PROSITE" id="PS51910"/>
    </source>
</evidence>